<reference evidence="5 6" key="1">
    <citation type="submission" date="2015-12" db="EMBL/GenBank/DDBJ databases">
        <title>A stable core within a dynamic pangenome in Sulfolobus acidocaldarius.</title>
        <authorList>
            <person name="Anderson R."/>
            <person name="Kouris A."/>
            <person name="Seward C."/>
            <person name="Campbell K."/>
            <person name="Whitaker R."/>
        </authorList>
    </citation>
    <scope>NUCLEOTIDE SEQUENCE [LARGE SCALE GENOMIC DNA]</scope>
    <source>
        <strain evidence="3 6">GG12-C01-09</strain>
        <strain evidence="4 5">NG05B_CO5_07</strain>
    </source>
</reference>
<dbReference type="CDD" id="cd09873">
    <property type="entry name" value="PIN_Pae0151-like"/>
    <property type="match status" value="1"/>
</dbReference>
<keyword evidence="1" id="KW-0460">Magnesium</keyword>
<gene>
    <name evidence="3" type="ORF">ATY89_08685</name>
    <name evidence="4" type="ORF">ATZ20_00095</name>
</gene>
<protein>
    <submittedName>
        <fullName evidence="4">Twitching motility protein PilT</fullName>
    </submittedName>
</protein>
<dbReference type="AlphaFoldDB" id="A0A0U2WX17"/>
<dbReference type="InterPro" id="IPR051619">
    <property type="entry name" value="TypeII_TA_RNase_PINc/VapC"/>
</dbReference>
<dbReference type="Proteomes" id="UP000060043">
    <property type="component" value="Chromosome"/>
</dbReference>
<dbReference type="Proteomes" id="UP000065473">
    <property type="component" value="Chromosome"/>
</dbReference>
<evidence type="ECO:0000313" key="3">
    <source>
        <dbReference type="EMBL" id="ALU30000.1"/>
    </source>
</evidence>
<evidence type="ECO:0000259" key="2">
    <source>
        <dbReference type="Pfam" id="PF01850"/>
    </source>
</evidence>
<name>A0A0U2WX17_9CREN</name>
<accession>A0A0U2WX17</accession>
<dbReference type="OrthoDB" id="168412at2157"/>
<dbReference type="RefSeq" id="WP_011278690.1">
    <property type="nucleotide sequence ID" value="NZ_BHWZ01000005.1"/>
</dbReference>
<evidence type="ECO:0000313" key="5">
    <source>
        <dbReference type="Proteomes" id="UP000060043"/>
    </source>
</evidence>
<dbReference type="InterPro" id="IPR002716">
    <property type="entry name" value="PIN_dom"/>
</dbReference>
<dbReference type="GeneID" id="14552384"/>
<organism evidence="4 5">
    <name type="scientific">Sulfolobus acidocaldarius</name>
    <dbReference type="NCBI Taxonomy" id="2285"/>
    <lineage>
        <taxon>Archaea</taxon>
        <taxon>Thermoproteota</taxon>
        <taxon>Thermoprotei</taxon>
        <taxon>Sulfolobales</taxon>
        <taxon>Sulfolobaceae</taxon>
        <taxon>Sulfolobus</taxon>
    </lineage>
</organism>
<proteinExistence type="predicted"/>
<feature type="domain" description="PIN" evidence="2">
    <location>
        <begin position="22"/>
        <end position="114"/>
    </location>
</feature>
<evidence type="ECO:0000313" key="4">
    <source>
        <dbReference type="EMBL" id="ALU30690.1"/>
    </source>
</evidence>
<dbReference type="PANTHER" id="PTHR35901">
    <property type="entry name" value="RIBONUCLEASE VAPC3"/>
    <property type="match status" value="1"/>
</dbReference>
<dbReference type="OMA" id="GNALWKE"/>
<dbReference type="Gene3D" id="3.40.50.1010">
    <property type="entry name" value="5'-nuclease"/>
    <property type="match status" value="1"/>
</dbReference>
<evidence type="ECO:0000313" key="6">
    <source>
        <dbReference type="Proteomes" id="UP000065473"/>
    </source>
</evidence>
<dbReference type="PANTHER" id="PTHR35901:SF1">
    <property type="entry name" value="EXONUCLEASE VAPC9"/>
    <property type="match status" value="1"/>
</dbReference>
<dbReference type="EMBL" id="CP013695">
    <property type="protein sequence ID" value="ALU30690.1"/>
    <property type="molecule type" value="Genomic_DNA"/>
</dbReference>
<dbReference type="InterPro" id="IPR029060">
    <property type="entry name" value="PIN-like_dom_sf"/>
</dbReference>
<sequence length="131" mass="14959">MRGKFLFDASAIYPLIKFVDKVDLKNIYILHLTLYEVGNAIWKDAFLHGRIKNAKEVALLFQQLMGEFNIIDDPPLDEVIGIAISKGITYYDASYVYVSAKEKLILVSNDKELISKGNTISFNEFMEKYLA</sequence>
<dbReference type="EMBL" id="CP013694">
    <property type="protein sequence ID" value="ALU30000.1"/>
    <property type="molecule type" value="Genomic_DNA"/>
</dbReference>
<evidence type="ECO:0000256" key="1">
    <source>
        <dbReference type="ARBA" id="ARBA00022842"/>
    </source>
</evidence>
<dbReference type="SUPFAM" id="SSF88723">
    <property type="entry name" value="PIN domain-like"/>
    <property type="match status" value="1"/>
</dbReference>
<dbReference type="InterPro" id="IPR044153">
    <property type="entry name" value="PIN_Pae0151-like"/>
</dbReference>
<dbReference type="Pfam" id="PF01850">
    <property type="entry name" value="PIN"/>
    <property type="match status" value="1"/>
</dbReference>